<evidence type="ECO:0000313" key="3">
    <source>
        <dbReference type="Proteomes" id="UP001530293"/>
    </source>
</evidence>
<accession>A0ABD3N9A6</accession>
<dbReference type="Proteomes" id="UP001530293">
    <property type="component" value="Unassembled WGS sequence"/>
</dbReference>
<reference evidence="2 3" key="1">
    <citation type="submission" date="2024-10" db="EMBL/GenBank/DDBJ databases">
        <title>Updated reference genomes for cyclostephanoid diatoms.</title>
        <authorList>
            <person name="Roberts W.R."/>
            <person name="Alverson A.J."/>
        </authorList>
    </citation>
    <scope>NUCLEOTIDE SEQUENCE [LARGE SCALE GENOMIC DNA]</scope>
    <source>
        <strain evidence="2 3">AJA232-27</strain>
    </source>
</reference>
<gene>
    <name evidence="2" type="ORF">ACHAWU_004692</name>
</gene>
<sequence>MRCMCRKRRAFRVQCAHEYIIDGVFREDKYDKRWLKQKVYEDNESELYSATKSTTLQSLQQNEQVHELGDASIACGGQIDKLGGVVEYDASIVGGGIVDGAFSDLNEACVRAYDDTHTSGQHSGIHRISYNDVKSLALELADATSKNATLREAAHHFLSEMLNAIRSSGDGSGVVHAMNTSILPDIATQFRSTLVSSHDNVLSSNPSDLANKPVPARPQMGGKRKMSRIKSSLENPVKGGGLKKSCTFCRQEKHTINHCPTMKKYGTRLTEEDGHHLAKTVNDINAYYTETLPIERDHEIILQSIPSKAFCVVVHKRYARKTPSTKVNGHKEFIFDCTVLGKGAVPLEMPTATETGGTITKPMIHSLFKDDGICQYAYKGKKHIVSQLISIAGNTTSLNTTYDSSDNDDPTPLSALALPHNNETN</sequence>
<organism evidence="2 3">
    <name type="scientific">Discostella pseudostelligera</name>
    <dbReference type="NCBI Taxonomy" id="259834"/>
    <lineage>
        <taxon>Eukaryota</taxon>
        <taxon>Sar</taxon>
        <taxon>Stramenopiles</taxon>
        <taxon>Ochrophyta</taxon>
        <taxon>Bacillariophyta</taxon>
        <taxon>Coscinodiscophyceae</taxon>
        <taxon>Thalassiosirophycidae</taxon>
        <taxon>Stephanodiscales</taxon>
        <taxon>Stephanodiscaceae</taxon>
        <taxon>Discostella</taxon>
    </lineage>
</organism>
<feature type="region of interest" description="Disordered" evidence="1">
    <location>
        <begin position="201"/>
        <end position="227"/>
    </location>
</feature>
<keyword evidence="3" id="KW-1185">Reference proteome</keyword>
<comment type="caution">
    <text evidence="2">The sequence shown here is derived from an EMBL/GenBank/DDBJ whole genome shotgun (WGS) entry which is preliminary data.</text>
</comment>
<dbReference type="EMBL" id="JALLBG020000006">
    <property type="protein sequence ID" value="KAL3772683.1"/>
    <property type="molecule type" value="Genomic_DNA"/>
</dbReference>
<feature type="region of interest" description="Disordered" evidence="1">
    <location>
        <begin position="401"/>
        <end position="425"/>
    </location>
</feature>
<evidence type="ECO:0000313" key="2">
    <source>
        <dbReference type="EMBL" id="KAL3772683.1"/>
    </source>
</evidence>
<evidence type="ECO:0000256" key="1">
    <source>
        <dbReference type="SAM" id="MobiDB-lite"/>
    </source>
</evidence>
<dbReference type="AlphaFoldDB" id="A0ABD3N9A6"/>
<name>A0ABD3N9A6_9STRA</name>
<proteinExistence type="predicted"/>
<protein>
    <submittedName>
        <fullName evidence="2">Uncharacterized protein</fullName>
    </submittedName>
</protein>